<dbReference type="Gene3D" id="3.10.310.50">
    <property type="match status" value="1"/>
</dbReference>
<name>A0A011QK51_ACCRE</name>
<dbReference type="eggNOG" id="COG1512">
    <property type="taxonomic scope" value="Bacteria"/>
</dbReference>
<comment type="caution">
    <text evidence="4">The sequence shown here is derived from an EMBL/GenBank/DDBJ whole genome shotgun (WGS) entry which is preliminary data.</text>
</comment>
<evidence type="ECO:0000313" key="5">
    <source>
        <dbReference type="Proteomes" id="UP000022141"/>
    </source>
</evidence>
<keyword evidence="1" id="KW-0472">Membrane</keyword>
<evidence type="ECO:0000313" key="4">
    <source>
        <dbReference type="EMBL" id="EXI89757.1"/>
    </source>
</evidence>
<gene>
    <name evidence="4" type="ORF">AW11_01247</name>
</gene>
<feature type="chain" id="PRO_5001462342" description="TPM domain-containing protein" evidence="2">
    <location>
        <begin position="28"/>
        <end position="295"/>
    </location>
</feature>
<keyword evidence="5" id="KW-1185">Reference proteome</keyword>
<keyword evidence="1" id="KW-1133">Transmembrane helix</keyword>
<dbReference type="InterPro" id="IPR007621">
    <property type="entry name" value="TPM_dom"/>
</dbReference>
<dbReference type="AlphaFoldDB" id="A0A011QK51"/>
<feature type="domain" description="TPM" evidence="3">
    <location>
        <begin position="38"/>
        <end position="160"/>
    </location>
</feature>
<protein>
    <recommendedName>
        <fullName evidence="3">TPM domain-containing protein</fullName>
    </recommendedName>
</protein>
<keyword evidence="1" id="KW-0812">Transmembrane</keyword>
<dbReference type="Pfam" id="PF04536">
    <property type="entry name" value="TPM_phosphatase"/>
    <property type="match status" value="1"/>
</dbReference>
<evidence type="ECO:0000256" key="1">
    <source>
        <dbReference type="SAM" id="Phobius"/>
    </source>
</evidence>
<accession>A0A011QK51</accession>
<evidence type="ECO:0000256" key="2">
    <source>
        <dbReference type="SAM" id="SignalP"/>
    </source>
</evidence>
<sequence>MSWLPTRPLGWLLSLLVLVFAAFPAGAEQAIPALTARVNDLTGTLTSEQREALDAKLATLERETGAQVAVLIVASVQPEGVEQYALRVVEAWKLGRQGIDDGALLLIAKDDRRLRIEVGYGLEGALNDAIAKRIISETITPRFREGDFYGGVDAGVEAMLKVIAGEPLPAPETQSSTSADVDDRFEQLLFAGFVLVFVVGGVLRAIFGRFLAAGLVALAASVITSFLFSSLLVAAIIGVLAFVVSLVVGIAGGRSGLPGGVSWGGGSGGRGGRGGGFSGGGGGGGFGGGGASGGW</sequence>
<dbReference type="PATRIC" id="fig|1454004.3.peg.1300"/>
<feature type="signal peptide" evidence="2">
    <location>
        <begin position="1"/>
        <end position="27"/>
    </location>
</feature>
<dbReference type="EMBL" id="JEMY01000013">
    <property type="protein sequence ID" value="EXI89757.1"/>
    <property type="molecule type" value="Genomic_DNA"/>
</dbReference>
<dbReference type="PANTHER" id="PTHR30373">
    <property type="entry name" value="UPF0603 PROTEIN YGCG"/>
    <property type="match status" value="1"/>
</dbReference>
<proteinExistence type="predicted"/>
<organism evidence="4 5">
    <name type="scientific">Accumulibacter regalis</name>
    <dbReference type="NCBI Taxonomy" id="522306"/>
    <lineage>
        <taxon>Bacteria</taxon>
        <taxon>Pseudomonadati</taxon>
        <taxon>Pseudomonadota</taxon>
        <taxon>Betaproteobacteria</taxon>
        <taxon>Candidatus Accumulibacter</taxon>
    </lineage>
</organism>
<reference evidence="4" key="1">
    <citation type="submission" date="2014-02" db="EMBL/GenBank/DDBJ databases">
        <title>Expanding our view of genomic diversity in Candidatus Accumulibacter clades.</title>
        <authorList>
            <person name="Skennerton C.T."/>
            <person name="Barr J.J."/>
            <person name="Slater F.R."/>
            <person name="Bond P.L."/>
            <person name="Tyson G.W."/>
        </authorList>
    </citation>
    <scope>NUCLEOTIDE SEQUENCE [LARGE SCALE GENOMIC DNA]</scope>
</reference>
<dbReference type="STRING" id="1454004.AW11_01247"/>
<feature type="transmembrane region" description="Helical" evidence="1">
    <location>
        <begin position="185"/>
        <end position="203"/>
    </location>
</feature>
<evidence type="ECO:0000259" key="3">
    <source>
        <dbReference type="Pfam" id="PF04536"/>
    </source>
</evidence>
<dbReference type="PANTHER" id="PTHR30373:SF2">
    <property type="entry name" value="UPF0603 PROTEIN YGCG"/>
    <property type="match status" value="1"/>
</dbReference>
<keyword evidence="2" id="KW-0732">Signal</keyword>
<dbReference type="Proteomes" id="UP000022141">
    <property type="component" value="Unassembled WGS sequence"/>
</dbReference>